<dbReference type="SUPFAM" id="SSF47095">
    <property type="entry name" value="HMG-box"/>
    <property type="match status" value="1"/>
</dbReference>
<organism evidence="16 17">
    <name type="scientific">Rotaria socialis</name>
    <dbReference type="NCBI Taxonomy" id="392032"/>
    <lineage>
        <taxon>Eukaryota</taxon>
        <taxon>Metazoa</taxon>
        <taxon>Spiralia</taxon>
        <taxon>Gnathifera</taxon>
        <taxon>Rotifera</taxon>
        <taxon>Eurotatoria</taxon>
        <taxon>Bdelloidea</taxon>
        <taxon>Philodinida</taxon>
        <taxon>Philodinidae</taxon>
        <taxon>Rotaria</taxon>
    </lineage>
</organism>
<keyword evidence="4" id="KW-0221">Differentiation</keyword>
<dbReference type="EMBL" id="CAJOBR010001811">
    <property type="protein sequence ID" value="CAF4637210.1"/>
    <property type="molecule type" value="Genomic_DNA"/>
</dbReference>
<gene>
    <name evidence="14" type="ORF">FME351_LOCUS21907</name>
    <name evidence="16" type="ORF">QYT958_LOCUS13879</name>
    <name evidence="15" type="ORF">TSG867_LOCUS27799</name>
</gene>
<dbReference type="InterPro" id="IPR050140">
    <property type="entry name" value="SRY-related_HMG-box_TF-like"/>
</dbReference>
<evidence type="ECO:0000256" key="9">
    <source>
        <dbReference type="ARBA" id="ARBA00023163"/>
    </source>
</evidence>
<evidence type="ECO:0000256" key="2">
    <source>
        <dbReference type="ARBA" id="ARBA00005998"/>
    </source>
</evidence>
<keyword evidence="7 12" id="KW-0238">DNA-binding</keyword>
<evidence type="ECO:0000256" key="4">
    <source>
        <dbReference type="ARBA" id="ARBA00022782"/>
    </source>
</evidence>
<evidence type="ECO:0000256" key="7">
    <source>
        <dbReference type="ARBA" id="ARBA00023125"/>
    </source>
</evidence>
<reference evidence="16" key="1">
    <citation type="submission" date="2021-02" db="EMBL/GenBank/DDBJ databases">
        <authorList>
            <person name="Nowell W R."/>
        </authorList>
    </citation>
    <scope>NUCLEOTIDE SEQUENCE</scope>
</reference>
<evidence type="ECO:0000256" key="12">
    <source>
        <dbReference type="PROSITE-ProRule" id="PRU00267"/>
    </source>
</evidence>
<comment type="subcellular location">
    <subcellularLocation>
        <location evidence="1">Nucleus speckle</location>
    </subcellularLocation>
</comment>
<feature type="DNA-binding region" description="HMG box" evidence="12">
    <location>
        <begin position="81"/>
        <end position="149"/>
    </location>
</feature>
<dbReference type="GO" id="GO:0005516">
    <property type="term" value="F:calmodulin binding"/>
    <property type="evidence" value="ECO:0007669"/>
    <property type="project" value="UniProtKB-KW"/>
</dbReference>
<dbReference type="GO" id="GO:0030154">
    <property type="term" value="P:cell differentiation"/>
    <property type="evidence" value="ECO:0007669"/>
    <property type="project" value="UniProtKB-KW"/>
</dbReference>
<dbReference type="InterPro" id="IPR009071">
    <property type="entry name" value="HMG_box_dom"/>
</dbReference>
<comment type="caution">
    <text evidence="16">The sequence shown here is derived from an EMBL/GenBank/DDBJ whole genome shotgun (WGS) entry which is preliminary data.</text>
</comment>
<keyword evidence="6" id="KW-0726">Sexual differentiation</keyword>
<keyword evidence="9" id="KW-0804">Transcription</keyword>
<evidence type="ECO:0000259" key="13">
    <source>
        <dbReference type="PROSITE" id="PS50118"/>
    </source>
</evidence>
<keyword evidence="8" id="KW-0010">Activator</keyword>
<evidence type="ECO:0000313" key="17">
    <source>
        <dbReference type="Proteomes" id="UP000663848"/>
    </source>
</evidence>
<dbReference type="EMBL" id="CAJOBQ010003274">
    <property type="protein sequence ID" value="CAF4600616.1"/>
    <property type="molecule type" value="Genomic_DNA"/>
</dbReference>
<evidence type="ECO:0000313" key="15">
    <source>
        <dbReference type="EMBL" id="CAF4600616.1"/>
    </source>
</evidence>
<dbReference type="GO" id="GO:0007548">
    <property type="term" value="P:sex differentiation"/>
    <property type="evidence" value="ECO:0007669"/>
    <property type="project" value="UniProtKB-KW"/>
</dbReference>
<dbReference type="GO" id="GO:0016607">
    <property type="term" value="C:nuclear speck"/>
    <property type="evidence" value="ECO:0007669"/>
    <property type="project" value="UniProtKB-SubCell"/>
</dbReference>
<dbReference type="Proteomes" id="UP000663848">
    <property type="component" value="Unassembled WGS sequence"/>
</dbReference>
<evidence type="ECO:0000256" key="10">
    <source>
        <dbReference type="ARBA" id="ARBA00032498"/>
    </source>
</evidence>
<evidence type="ECO:0000256" key="6">
    <source>
        <dbReference type="ARBA" id="ARBA00022928"/>
    </source>
</evidence>
<dbReference type="GO" id="GO:0001228">
    <property type="term" value="F:DNA-binding transcription activator activity, RNA polymerase II-specific"/>
    <property type="evidence" value="ECO:0007669"/>
    <property type="project" value="TreeGrafter"/>
</dbReference>
<dbReference type="PANTHER" id="PTHR10270:SF161">
    <property type="entry name" value="SEX-DETERMINING REGION Y PROTEIN"/>
    <property type="match status" value="1"/>
</dbReference>
<evidence type="ECO:0000256" key="5">
    <source>
        <dbReference type="ARBA" id="ARBA00022860"/>
    </source>
</evidence>
<evidence type="ECO:0000256" key="3">
    <source>
        <dbReference type="ARBA" id="ARBA00019052"/>
    </source>
</evidence>
<dbReference type="Gene3D" id="1.10.30.10">
    <property type="entry name" value="High mobility group box domain"/>
    <property type="match status" value="1"/>
</dbReference>
<dbReference type="AlphaFoldDB" id="A0A821EGK2"/>
<dbReference type="Proteomes" id="UP000663869">
    <property type="component" value="Unassembled WGS sequence"/>
</dbReference>
<proteinExistence type="inferred from homology"/>
<sequence length="394" mass="44365">MMMMMSAPSSSFHDYLAMDSFLPKMEAMTPITTMEDQYEQTFEINPNTNINIDANTIITTSTTTTTNNNNNNDRSNRNSIVKRPMNAFLLWARGERKRVSSDGYGVSQTSLSKLLGETWRHMSVEEKQPYLDLADTLKRQHHIDHPDYKFKPKQRSLTGYQKAVKKNHSFAPQKQLSTKISSTHHFASSTSYSSQPSLPPISNVTPHPIQSNVLLMCQSVISLSPFDNNNDWFGQMIEQPQTVIVTPTFRTQTSPIPSRRAVRIQIINKHDDIALPSPTLLSMTPPPPPPPPSSSLSLSSFFITESAPRLVDYLVDNDNIFSIPTSNSQQIVTNNMDDSIEYETLHDSSFNHLTDLDQHYDSSGWIDTPLSSFGTNSTDIVPSSPYTSYDFLCL</sequence>
<evidence type="ECO:0000313" key="16">
    <source>
        <dbReference type="EMBL" id="CAF4637210.1"/>
    </source>
</evidence>
<dbReference type="EMBL" id="CAJNYU010002769">
    <property type="protein sequence ID" value="CAF3600103.1"/>
    <property type="molecule type" value="Genomic_DNA"/>
</dbReference>
<dbReference type="CDD" id="cd22004">
    <property type="entry name" value="HMG-box_SOX"/>
    <property type="match status" value="1"/>
</dbReference>
<keyword evidence="12" id="KW-0539">Nucleus</keyword>
<name>A0A821EGK2_9BILA</name>
<protein>
    <recommendedName>
        <fullName evidence="3">Sex-determining region Y protein</fullName>
    </recommendedName>
    <alternativeName>
        <fullName evidence="10">Testis-determining factor</fullName>
    </alternativeName>
</protein>
<feature type="domain" description="HMG box" evidence="13">
    <location>
        <begin position="81"/>
        <end position="149"/>
    </location>
</feature>
<evidence type="ECO:0000256" key="8">
    <source>
        <dbReference type="ARBA" id="ARBA00023159"/>
    </source>
</evidence>
<comment type="similarity">
    <text evidence="2">Belongs to the SRY family.</text>
</comment>
<evidence type="ECO:0000256" key="11">
    <source>
        <dbReference type="ARBA" id="ARBA00045821"/>
    </source>
</evidence>
<accession>A0A821EGK2</accession>
<dbReference type="Pfam" id="PF00505">
    <property type="entry name" value="HMG_box"/>
    <property type="match status" value="1"/>
</dbReference>
<evidence type="ECO:0000256" key="1">
    <source>
        <dbReference type="ARBA" id="ARBA00004324"/>
    </source>
</evidence>
<dbReference type="Proteomes" id="UP000663862">
    <property type="component" value="Unassembled WGS sequence"/>
</dbReference>
<evidence type="ECO:0000313" key="14">
    <source>
        <dbReference type="EMBL" id="CAF3600103.1"/>
    </source>
</evidence>
<dbReference type="GO" id="GO:0000978">
    <property type="term" value="F:RNA polymerase II cis-regulatory region sequence-specific DNA binding"/>
    <property type="evidence" value="ECO:0007669"/>
    <property type="project" value="TreeGrafter"/>
</dbReference>
<keyword evidence="5" id="KW-0112">Calmodulin-binding</keyword>
<comment type="function">
    <text evidence="11">Transcriptional regulator that controls a genetic switch in male development. It is necessary and sufficient for initiating male sex determination by directing the development of supporting cell precursors (pre-Sertoli cells) as Sertoli rather than granulosa cells. Involved in different aspects of gene regulation including promoter activation or repression. Binds to the DNA consensus sequence 5'-[AT]AACAA[AT]-3'. SRY HMG box recognizes DNA by partial intercalation in the minor groove and promotes DNA bending. Also involved in pre-mRNA splicing. In male adult brain involved in the maintenance of motor functions of dopaminergic neurons.</text>
</comment>
<dbReference type="PROSITE" id="PS50118">
    <property type="entry name" value="HMG_BOX_2"/>
    <property type="match status" value="1"/>
</dbReference>
<dbReference type="InterPro" id="IPR036910">
    <property type="entry name" value="HMG_box_dom_sf"/>
</dbReference>
<dbReference type="PANTHER" id="PTHR10270">
    <property type="entry name" value="SOX TRANSCRIPTION FACTOR"/>
    <property type="match status" value="1"/>
</dbReference>
<dbReference type="SMART" id="SM00398">
    <property type="entry name" value="HMG"/>
    <property type="match status" value="1"/>
</dbReference>